<name>A0ABQ5XVI6_9GAMM</name>
<gene>
    <name evidence="2" type="ORF">GCM10007901_32910</name>
</gene>
<protein>
    <submittedName>
        <fullName evidence="2">Uncharacterized protein</fullName>
    </submittedName>
</protein>
<organism evidence="2 3">
    <name type="scientific">Dyella acidisoli</name>
    <dbReference type="NCBI Taxonomy" id="1867834"/>
    <lineage>
        <taxon>Bacteria</taxon>
        <taxon>Pseudomonadati</taxon>
        <taxon>Pseudomonadota</taxon>
        <taxon>Gammaproteobacteria</taxon>
        <taxon>Lysobacterales</taxon>
        <taxon>Rhodanobacteraceae</taxon>
        <taxon>Dyella</taxon>
    </lineage>
</organism>
<dbReference type="Proteomes" id="UP001156670">
    <property type="component" value="Unassembled WGS sequence"/>
</dbReference>
<dbReference type="EMBL" id="BSOB01000046">
    <property type="protein sequence ID" value="GLQ94339.1"/>
    <property type="molecule type" value="Genomic_DNA"/>
</dbReference>
<proteinExistence type="predicted"/>
<evidence type="ECO:0000313" key="2">
    <source>
        <dbReference type="EMBL" id="GLQ94339.1"/>
    </source>
</evidence>
<evidence type="ECO:0000313" key="3">
    <source>
        <dbReference type="Proteomes" id="UP001156670"/>
    </source>
</evidence>
<dbReference type="RefSeq" id="WP_284322042.1">
    <property type="nucleotide sequence ID" value="NZ_BSOB01000046.1"/>
</dbReference>
<reference evidence="3" key="1">
    <citation type="journal article" date="2019" name="Int. J. Syst. Evol. Microbiol.">
        <title>The Global Catalogue of Microorganisms (GCM) 10K type strain sequencing project: providing services to taxonomists for standard genome sequencing and annotation.</title>
        <authorList>
            <consortium name="The Broad Institute Genomics Platform"/>
            <consortium name="The Broad Institute Genome Sequencing Center for Infectious Disease"/>
            <person name="Wu L."/>
            <person name="Ma J."/>
        </authorList>
    </citation>
    <scope>NUCLEOTIDE SEQUENCE [LARGE SCALE GENOMIC DNA]</scope>
    <source>
        <strain evidence="3">NBRC 111980</strain>
    </source>
</reference>
<sequence length="309" mass="35242">MINISAGDQQRIDDYVARFEQMNDAEARARHEEIIAKTEAEYAEFVRAFNEGDCYLCHHPIASFSTQRPCLHWLLKPKGFKKKHIVEVANHYDFFQLQSYLRWVANQQAFATNINDLSEEGTGGKLVELTIRYKNLEWSLSCGETDFRGHEHSQNANFPHYHLQMRLDGRPFIDFNDYHLRFSIQDIARFEAKRRLPDKIRHQFPFGWGMSDVINESTLEALINAKKENDDGGEAISFDTLIVADEGTTISGEQLYELFEKAKREKVTIASLASEIPNASVQVAVGAGPDVVEQAPRTAQNRGKKSTDS</sequence>
<comment type="caution">
    <text evidence="2">The sequence shown here is derived from an EMBL/GenBank/DDBJ whole genome shotgun (WGS) entry which is preliminary data.</text>
</comment>
<keyword evidence="3" id="KW-1185">Reference proteome</keyword>
<accession>A0ABQ5XVI6</accession>
<evidence type="ECO:0000256" key="1">
    <source>
        <dbReference type="SAM" id="MobiDB-lite"/>
    </source>
</evidence>
<feature type="region of interest" description="Disordered" evidence="1">
    <location>
        <begin position="287"/>
        <end position="309"/>
    </location>
</feature>